<dbReference type="Pfam" id="PF02845">
    <property type="entry name" value="CUE"/>
    <property type="match status" value="1"/>
</dbReference>
<feature type="region of interest" description="Disordered" evidence="1">
    <location>
        <begin position="118"/>
        <end position="197"/>
    </location>
</feature>
<dbReference type="SUPFAM" id="SSF46934">
    <property type="entry name" value="UBA-like"/>
    <property type="match status" value="1"/>
</dbReference>
<feature type="compositionally biased region" description="Basic and acidic residues" evidence="1">
    <location>
        <begin position="1"/>
        <end position="11"/>
    </location>
</feature>
<dbReference type="GO" id="GO:0031624">
    <property type="term" value="F:ubiquitin conjugating enzyme binding"/>
    <property type="evidence" value="ECO:0007669"/>
    <property type="project" value="TreeGrafter"/>
</dbReference>
<reference evidence="3" key="1">
    <citation type="journal article" date="2020" name="Stud. Mycol.">
        <title>101 Dothideomycetes genomes: a test case for predicting lifestyles and emergence of pathogens.</title>
        <authorList>
            <person name="Haridas S."/>
            <person name="Albert R."/>
            <person name="Binder M."/>
            <person name="Bloem J."/>
            <person name="Labutti K."/>
            <person name="Salamov A."/>
            <person name="Andreopoulos B."/>
            <person name="Baker S."/>
            <person name="Barry K."/>
            <person name="Bills G."/>
            <person name="Bluhm B."/>
            <person name="Cannon C."/>
            <person name="Castanera R."/>
            <person name="Culley D."/>
            <person name="Daum C."/>
            <person name="Ezra D."/>
            <person name="Gonzalez J."/>
            <person name="Henrissat B."/>
            <person name="Kuo A."/>
            <person name="Liang C."/>
            <person name="Lipzen A."/>
            <person name="Lutzoni F."/>
            <person name="Magnuson J."/>
            <person name="Mondo S."/>
            <person name="Nolan M."/>
            <person name="Ohm R."/>
            <person name="Pangilinan J."/>
            <person name="Park H.-J."/>
            <person name="Ramirez L."/>
            <person name="Alfaro M."/>
            <person name="Sun H."/>
            <person name="Tritt A."/>
            <person name="Yoshinaga Y."/>
            <person name="Zwiers L.-H."/>
            <person name="Turgeon B."/>
            <person name="Goodwin S."/>
            <person name="Spatafora J."/>
            <person name="Crous P."/>
            <person name="Grigoriev I."/>
        </authorList>
    </citation>
    <scope>NUCLEOTIDE SEQUENCE</scope>
    <source>
        <strain evidence="3">CBS 379.55</strain>
    </source>
</reference>
<protein>
    <recommendedName>
        <fullName evidence="2">CUE domain-containing protein</fullName>
    </recommendedName>
</protein>
<dbReference type="InterPro" id="IPR009060">
    <property type="entry name" value="UBA-like_sf"/>
</dbReference>
<accession>A0A6A6JLA6</accession>
<dbReference type="GO" id="GO:0005737">
    <property type="term" value="C:cytoplasm"/>
    <property type="evidence" value="ECO:0007669"/>
    <property type="project" value="TreeGrafter"/>
</dbReference>
<dbReference type="AlphaFoldDB" id="A0A6A6JLA6"/>
<evidence type="ECO:0000259" key="2">
    <source>
        <dbReference type="PROSITE" id="PS51140"/>
    </source>
</evidence>
<feature type="region of interest" description="Disordered" evidence="1">
    <location>
        <begin position="1"/>
        <end position="82"/>
    </location>
</feature>
<dbReference type="Gene3D" id="1.10.8.10">
    <property type="entry name" value="DNA helicase RuvA subunit, C-terminal domain"/>
    <property type="match status" value="1"/>
</dbReference>
<evidence type="ECO:0000313" key="3">
    <source>
        <dbReference type="EMBL" id="KAF2277371.1"/>
    </source>
</evidence>
<keyword evidence="4" id="KW-1185">Reference proteome</keyword>
<feature type="compositionally biased region" description="Basic and acidic residues" evidence="1">
    <location>
        <begin position="386"/>
        <end position="407"/>
    </location>
</feature>
<evidence type="ECO:0000256" key="1">
    <source>
        <dbReference type="SAM" id="MobiDB-lite"/>
    </source>
</evidence>
<feature type="compositionally biased region" description="Polar residues" evidence="1">
    <location>
        <begin position="12"/>
        <end position="24"/>
    </location>
</feature>
<dbReference type="SMART" id="SM00546">
    <property type="entry name" value="CUE"/>
    <property type="match status" value="1"/>
</dbReference>
<dbReference type="OrthoDB" id="9942608at2759"/>
<feature type="compositionally biased region" description="Basic and acidic residues" evidence="1">
    <location>
        <begin position="268"/>
        <end position="301"/>
    </location>
</feature>
<dbReference type="PANTHER" id="PTHR16461">
    <property type="entry name" value="TOLL-INTERACTING PROTEIN"/>
    <property type="match status" value="1"/>
</dbReference>
<dbReference type="GO" id="GO:0043130">
    <property type="term" value="F:ubiquitin binding"/>
    <property type="evidence" value="ECO:0007669"/>
    <property type="project" value="InterPro"/>
</dbReference>
<dbReference type="GeneID" id="54547605"/>
<dbReference type="InterPro" id="IPR003892">
    <property type="entry name" value="CUE"/>
</dbReference>
<dbReference type="PANTHER" id="PTHR16461:SF5">
    <property type="entry name" value="TOLL-INTERACTING PROTEIN"/>
    <property type="match status" value="1"/>
</dbReference>
<dbReference type="Proteomes" id="UP000800097">
    <property type="component" value="Unassembled WGS sequence"/>
</dbReference>
<feature type="domain" description="CUE" evidence="2">
    <location>
        <begin position="77"/>
        <end position="120"/>
    </location>
</feature>
<evidence type="ECO:0000313" key="4">
    <source>
        <dbReference type="Proteomes" id="UP000800097"/>
    </source>
</evidence>
<dbReference type="EMBL" id="ML986490">
    <property type="protein sequence ID" value="KAF2277371.1"/>
    <property type="molecule type" value="Genomic_DNA"/>
</dbReference>
<feature type="compositionally biased region" description="Basic and acidic residues" evidence="1">
    <location>
        <begin position="170"/>
        <end position="197"/>
    </location>
</feature>
<dbReference type="FunFam" id="1.10.8.10:FF:000064">
    <property type="entry name" value="Similar to CUE domain-containing protein"/>
    <property type="match status" value="1"/>
</dbReference>
<name>A0A6A6JLA6_WESOR</name>
<gene>
    <name evidence="3" type="ORF">EI97DRAFT_289279</name>
</gene>
<sequence>MAEKPAADKVTKASTGSGAESPTTARELDFDDDNEGPSTAENATSPPPPSKSPKPGVRFSESTTEIPPPKPPRPVNKLEEDQKALAEMFPDVDVKVVRAVLLASAGDVERATNALLSMSDPSFKADDLPPPKPPRPTGPRDYTYDDDLRLAQQLQQEEERQAQGAGYGRQRREPRLPQQRKETGLKPNELYDKEHSFFEDDLPIIKKNIEQGFRETQLKVNKWVGDLMKKLDGEPEEYDQYGNPVPSSSQRRFGSPQRDHQYGSVGRRSTEHRRSADRERYDTDNRVLGDDFEALELRDDEGPPPQKPNRPQANPDLFKPTPLGPPQSGPVDEVDALYRNPSPINSSGTAAKPGGKKWQPLTSVAPNPEPDDHDPFSLGDSDEEDAKAKDLKAEDTERLKKAAEGKEGPGGALQEAGRSGSSGQKDAAAEALLKESK</sequence>
<organism evidence="3 4">
    <name type="scientific">Westerdykella ornata</name>
    <dbReference type="NCBI Taxonomy" id="318751"/>
    <lineage>
        <taxon>Eukaryota</taxon>
        <taxon>Fungi</taxon>
        <taxon>Dikarya</taxon>
        <taxon>Ascomycota</taxon>
        <taxon>Pezizomycotina</taxon>
        <taxon>Dothideomycetes</taxon>
        <taxon>Pleosporomycetidae</taxon>
        <taxon>Pleosporales</taxon>
        <taxon>Sporormiaceae</taxon>
        <taxon>Westerdykella</taxon>
    </lineage>
</organism>
<feature type="region of interest" description="Disordered" evidence="1">
    <location>
        <begin position="234"/>
        <end position="437"/>
    </location>
</feature>
<proteinExistence type="predicted"/>
<dbReference type="PROSITE" id="PS51140">
    <property type="entry name" value="CUE"/>
    <property type="match status" value="1"/>
</dbReference>
<dbReference type="GO" id="GO:0006511">
    <property type="term" value="P:ubiquitin-dependent protein catabolic process"/>
    <property type="evidence" value="ECO:0007669"/>
    <property type="project" value="TreeGrafter"/>
</dbReference>
<dbReference type="RefSeq" id="XP_033654910.1">
    <property type="nucleotide sequence ID" value="XM_033794430.1"/>
</dbReference>